<comment type="caution">
    <text evidence="1">The sequence shown here is derived from an EMBL/GenBank/DDBJ whole genome shotgun (WGS) entry which is preliminary data.</text>
</comment>
<evidence type="ECO:0000313" key="1">
    <source>
        <dbReference type="EMBL" id="OMP13138.1"/>
    </source>
</evidence>
<reference evidence="2" key="1">
    <citation type="submission" date="2013-09" db="EMBL/GenBank/DDBJ databases">
        <title>Corchorus olitorius genome sequencing.</title>
        <authorList>
            <person name="Alam M."/>
            <person name="Haque M.S."/>
            <person name="Islam M.S."/>
            <person name="Emdad E.M."/>
            <person name="Islam M.M."/>
            <person name="Ahmed B."/>
            <person name="Halim A."/>
            <person name="Hossen Q.M.M."/>
            <person name="Hossain M.Z."/>
            <person name="Ahmed R."/>
            <person name="Khan M.M."/>
            <person name="Islam R."/>
            <person name="Rashid M.M."/>
            <person name="Khan S.A."/>
            <person name="Rahman M.S."/>
            <person name="Alam M."/>
            <person name="Yahiya A.S."/>
            <person name="Khan M.S."/>
            <person name="Azam M.S."/>
            <person name="Haque T."/>
            <person name="Lashkar M.Z.H."/>
            <person name="Akhand A.I."/>
            <person name="Morshed G."/>
            <person name="Roy S."/>
            <person name="Uddin K.S."/>
            <person name="Rabeya T."/>
            <person name="Hossain A.S."/>
            <person name="Chowdhury A."/>
            <person name="Snigdha A.R."/>
            <person name="Mortoza M.S."/>
            <person name="Matin S.A."/>
            <person name="Hoque S.M.E."/>
            <person name="Islam M.K."/>
            <person name="Roy D.K."/>
            <person name="Haider R."/>
            <person name="Moosa M.M."/>
            <person name="Elias S.M."/>
            <person name="Hasan A.M."/>
            <person name="Jahan S."/>
            <person name="Shafiuddin M."/>
            <person name="Mahmood N."/>
            <person name="Shommy N.S."/>
        </authorList>
    </citation>
    <scope>NUCLEOTIDE SEQUENCE [LARGE SCALE GENOMIC DNA]</scope>
    <source>
        <strain evidence="2">cv. O-4</strain>
    </source>
</reference>
<dbReference type="Proteomes" id="UP000187203">
    <property type="component" value="Unassembled WGS sequence"/>
</dbReference>
<gene>
    <name evidence="1" type="ORF">COLO4_02211</name>
</gene>
<dbReference type="AlphaFoldDB" id="A0A1R3L1I5"/>
<sequence>MAELPQVVVAHGGRHAQRARISAVIVVQANAGMHRRFVIHLQVNIHRAGQRALAHHRNHLAVCAVERCQLVLRLRKIGHFAFLQRRHRFTHDAGRGVLGARYTHAAHACFVHLQDHHAAGHLLFGQIDIDGLIALGLIHRQQRSTCVFNVLERAIGPEKRRDGLLDGAHVEHRVAAHDVLVDVDLALRCGLGGGRSNRCGSGRGRLLRQSHARQQQHQDCQPDTPPRPALVAALFAALVELGHALARCRFGIIRVLCAGRPRRSSAVGLHRNDVC</sequence>
<protein>
    <submittedName>
        <fullName evidence="1">Uncharacterized protein</fullName>
    </submittedName>
</protein>
<proteinExistence type="predicted"/>
<name>A0A1R3L1I5_9ROSI</name>
<dbReference type="EMBL" id="AWUE01005052">
    <property type="protein sequence ID" value="OMP13138.1"/>
    <property type="molecule type" value="Genomic_DNA"/>
</dbReference>
<evidence type="ECO:0000313" key="2">
    <source>
        <dbReference type="Proteomes" id="UP000187203"/>
    </source>
</evidence>
<accession>A0A1R3L1I5</accession>
<keyword evidence="2" id="KW-1185">Reference proteome</keyword>
<organism evidence="1 2">
    <name type="scientific">Corchorus olitorius</name>
    <dbReference type="NCBI Taxonomy" id="93759"/>
    <lineage>
        <taxon>Eukaryota</taxon>
        <taxon>Viridiplantae</taxon>
        <taxon>Streptophyta</taxon>
        <taxon>Embryophyta</taxon>
        <taxon>Tracheophyta</taxon>
        <taxon>Spermatophyta</taxon>
        <taxon>Magnoliopsida</taxon>
        <taxon>eudicotyledons</taxon>
        <taxon>Gunneridae</taxon>
        <taxon>Pentapetalae</taxon>
        <taxon>rosids</taxon>
        <taxon>malvids</taxon>
        <taxon>Malvales</taxon>
        <taxon>Malvaceae</taxon>
        <taxon>Grewioideae</taxon>
        <taxon>Apeibeae</taxon>
        <taxon>Corchorus</taxon>
    </lineage>
</organism>